<dbReference type="Pfam" id="PF13419">
    <property type="entry name" value="HAD_2"/>
    <property type="match status" value="1"/>
</dbReference>
<dbReference type="InterPro" id="IPR036412">
    <property type="entry name" value="HAD-like_sf"/>
</dbReference>
<name>A0A923HTS3_9FIRM</name>
<gene>
    <name evidence="1" type="ORF">GH810_04515</name>
</gene>
<dbReference type="InterPro" id="IPR041492">
    <property type="entry name" value="HAD_2"/>
</dbReference>
<keyword evidence="2" id="KW-1185">Reference proteome</keyword>
<dbReference type="InterPro" id="IPR050155">
    <property type="entry name" value="HAD-like_hydrolase_sf"/>
</dbReference>
<organism evidence="1 2">
    <name type="scientific">Acetobacterium paludosum</name>
    <dbReference type="NCBI Taxonomy" id="52693"/>
    <lineage>
        <taxon>Bacteria</taxon>
        <taxon>Bacillati</taxon>
        <taxon>Bacillota</taxon>
        <taxon>Clostridia</taxon>
        <taxon>Eubacteriales</taxon>
        <taxon>Eubacteriaceae</taxon>
        <taxon>Acetobacterium</taxon>
    </lineage>
</organism>
<sequence length="216" mass="24336">MKYSHIIFDLDGTLIDSSETFRFCLEYALEKMKYPNPKVVDVNPLIGPPILKTFQDVFGFSPSEAQQGYKFYLEEYVDNGRMYKTPIYDGVKATIHTLYKNKCFLGVATTKNETNARKIIQSMAFDIEIDRVYGTYNDGTRSNKKEIIADLLNDHQIVDLSDVLMVGDRYYDIIGAKEVGIASVGVTYGCGSEEELREAGAIQLIASFSELLNIVC</sequence>
<dbReference type="GO" id="GO:0016787">
    <property type="term" value="F:hydrolase activity"/>
    <property type="evidence" value="ECO:0007669"/>
    <property type="project" value="UniProtKB-KW"/>
</dbReference>
<dbReference type="InterPro" id="IPR023198">
    <property type="entry name" value="PGP-like_dom2"/>
</dbReference>
<protein>
    <submittedName>
        <fullName evidence="1">HAD hydrolase-like protein</fullName>
    </submittedName>
</protein>
<dbReference type="EMBL" id="WJBD01000003">
    <property type="protein sequence ID" value="MBC3887567.1"/>
    <property type="molecule type" value="Genomic_DNA"/>
</dbReference>
<dbReference type="Gene3D" id="3.40.50.1000">
    <property type="entry name" value="HAD superfamily/HAD-like"/>
    <property type="match status" value="1"/>
</dbReference>
<dbReference type="SUPFAM" id="SSF56784">
    <property type="entry name" value="HAD-like"/>
    <property type="match status" value="1"/>
</dbReference>
<evidence type="ECO:0000313" key="1">
    <source>
        <dbReference type="EMBL" id="MBC3887567.1"/>
    </source>
</evidence>
<dbReference type="Gene3D" id="1.10.150.240">
    <property type="entry name" value="Putative phosphatase, domain 2"/>
    <property type="match status" value="1"/>
</dbReference>
<dbReference type="InterPro" id="IPR023214">
    <property type="entry name" value="HAD_sf"/>
</dbReference>
<dbReference type="AlphaFoldDB" id="A0A923HTS3"/>
<dbReference type="RefSeq" id="WP_148565938.1">
    <property type="nucleotide sequence ID" value="NZ_RXYA01000002.1"/>
</dbReference>
<proteinExistence type="predicted"/>
<dbReference type="GO" id="GO:0005829">
    <property type="term" value="C:cytosol"/>
    <property type="evidence" value="ECO:0007669"/>
    <property type="project" value="TreeGrafter"/>
</dbReference>
<dbReference type="GO" id="GO:0004713">
    <property type="term" value="F:protein tyrosine kinase activity"/>
    <property type="evidence" value="ECO:0007669"/>
    <property type="project" value="TreeGrafter"/>
</dbReference>
<accession>A0A923HTS3</accession>
<dbReference type="Proteomes" id="UP000616595">
    <property type="component" value="Unassembled WGS sequence"/>
</dbReference>
<dbReference type="PANTHER" id="PTHR43434">
    <property type="entry name" value="PHOSPHOGLYCOLATE PHOSPHATASE"/>
    <property type="match status" value="1"/>
</dbReference>
<keyword evidence="1" id="KW-0378">Hydrolase</keyword>
<reference evidence="1" key="1">
    <citation type="submission" date="2019-10" db="EMBL/GenBank/DDBJ databases">
        <authorList>
            <person name="Ross D.E."/>
            <person name="Gulliver D."/>
        </authorList>
    </citation>
    <scope>NUCLEOTIDE SEQUENCE</scope>
    <source>
        <strain evidence="1">DER-2019</strain>
    </source>
</reference>
<evidence type="ECO:0000313" key="2">
    <source>
        <dbReference type="Proteomes" id="UP000616595"/>
    </source>
</evidence>
<dbReference type="OrthoDB" id="9792518at2"/>
<dbReference type="PANTHER" id="PTHR43434:SF20">
    <property type="entry name" value="5'-NUCLEOTIDASE"/>
    <property type="match status" value="1"/>
</dbReference>
<reference evidence="1" key="2">
    <citation type="submission" date="2020-10" db="EMBL/GenBank/DDBJ databases">
        <title>Comparative genomics of the Acetobacterium genus.</title>
        <authorList>
            <person name="Marshall C."/>
            <person name="May H."/>
            <person name="Norman S."/>
        </authorList>
    </citation>
    <scope>NUCLEOTIDE SEQUENCE</scope>
    <source>
        <strain evidence="1">DER-2019</strain>
    </source>
</reference>
<comment type="caution">
    <text evidence="1">The sequence shown here is derived from an EMBL/GenBank/DDBJ whole genome shotgun (WGS) entry which is preliminary data.</text>
</comment>